<dbReference type="InterPro" id="IPR000727">
    <property type="entry name" value="T_SNARE_dom"/>
</dbReference>
<dbReference type="InterPro" id="IPR010989">
    <property type="entry name" value="SNARE"/>
</dbReference>
<feature type="compositionally biased region" description="Polar residues" evidence="2">
    <location>
        <begin position="122"/>
        <end position="140"/>
    </location>
</feature>
<dbReference type="InParanoid" id="A0A1X7TTX1"/>
<feature type="domain" description="T-SNARE coiled-coil homology" evidence="4">
    <location>
        <begin position="155"/>
        <end position="217"/>
    </location>
</feature>
<evidence type="ECO:0000256" key="2">
    <source>
        <dbReference type="SAM" id="MobiDB-lite"/>
    </source>
</evidence>
<name>A0A1X7TTX1_AMPQE</name>
<dbReference type="PANTHER" id="PTHR19957">
    <property type="entry name" value="SYNTAXIN"/>
    <property type="match status" value="1"/>
</dbReference>
<dbReference type="AlphaFoldDB" id="A0A1X7TTX1"/>
<dbReference type="OrthoDB" id="10035606at2759"/>
<accession>A0A1X7TTX1</accession>
<dbReference type="GO" id="GO:0006886">
    <property type="term" value="P:intracellular protein transport"/>
    <property type="evidence" value="ECO:0007669"/>
    <property type="project" value="TreeGrafter"/>
</dbReference>
<protein>
    <recommendedName>
        <fullName evidence="4">t-SNARE coiled-coil homology domain-containing protein</fullName>
    </recommendedName>
</protein>
<proteinExistence type="inferred from homology"/>
<evidence type="ECO:0000259" key="4">
    <source>
        <dbReference type="PROSITE" id="PS50192"/>
    </source>
</evidence>
<evidence type="ECO:0000256" key="3">
    <source>
        <dbReference type="SAM" id="Phobius"/>
    </source>
</evidence>
<evidence type="ECO:0000256" key="1">
    <source>
        <dbReference type="ARBA" id="ARBA00009063"/>
    </source>
</evidence>
<feature type="region of interest" description="Disordered" evidence="2">
    <location>
        <begin position="100"/>
        <end position="140"/>
    </location>
</feature>
<feature type="compositionally biased region" description="Basic and acidic residues" evidence="2">
    <location>
        <begin position="100"/>
        <end position="117"/>
    </location>
</feature>
<comment type="similarity">
    <text evidence="1">Belongs to the syntaxin family.</text>
</comment>
<dbReference type="InterPro" id="IPR045242">
    <property type="entry name" value="Syntaxin"/>
</dbReference>
<dbReference type="Gene3D" id="1.20.5.110">
    <property type="match status" value="1"/>
</dbReference>
<dbReference type="PROSITE" id="PS50192">
    <property type="entry name" value="T_SNARE"/>
    <property type="match status" value="1"/>
</dbReference>
<feature type="transmembrane region" description="Helical" evidence="3">
    <location>
        <begin position="227"/>
        <end position="253"/>
    </location>
</feature>
<dbReference type="SMART" id="SM00397">
    <property type="entry name" value="t_SNARE"/>
    <property type="match status" value="1"/>
</dbReference>
<feature type="region of interest" description="Disordered" evidence="2">
    <location>
        <begin position="19"/>
        <end position="38"/>
    </location>
</feature>
<dbReference type="GO" id="GO:0012505">
    <property type="term" value="C:endomembrane system"/>
    <property type="evidence" value="ECO:0007669"/>
    <property type="project" value="TreeGrafter"/>
</dbReference>
<dbReference type="GO" id="GO:0005484">
    <property type="term" value="F:SNAP receptor activity"/>
    <property type="evidence" value="ECO:0007669"/>
    <property type="project" value="TreeGrafter"/>
</dbReference>
<keyword evidence="3" id="KW-1133">Transmembrane helix</keyword>
<dbReference type="EnsemblMetazoa" id="Aqu2.1.18686_001">
    <property type="protein sequence ID" value="Aqu2.1.18686_001"/>
    <property type="gene ID" value="Aqu2.1.18686"/>
</dbReference>
<dbReference type="GO" id="GO:0031201">
    <property type="term" value="C:SNARE complex"/>
    <property type="evidence" value="ECO:0007669"/>
    <property type="project" value="TreeGrafter"/>
</dbReference>
<dbReference type="STRING" id="400682.A0A1X7TTX1"/>
<dbReference type="GO" id="GO:0048278">
    <property type="term" value="P:vesicle docking"/>
    <property type="evidence" value="ECO:0007669"/>
    <property type="project" value="TreeGrafter"/>
</dbReference>
<organism evidence="5">
    <name type="scientific">Amphimedon queenslandica</name>
    <name type="common">Sponge</name>
    <dbReference type="NCBI Taxonomy" id="400682"/>
    <lineage>
        <taxon>Eukaryota</taxon>
        <taxon>Metazoa</taxon>
        <taxon>Porifera</taxon>
        <taxon>Demospongiae</taxon>
        <taxon>Heteroscleromorpha</taxon>
        <taxon>Haplosclerida</taxon>
        <taxon>Niphatidae</taxon>
        <taxon>Amphimedon</taxon>
    </lineage>
</organism>
<keyword evidence="3" id="KW-0472">Membrane</keyword>
<keyword evidence="3" id="KW-0812">Transmembrane</keyword>
<reference evidence="5" key="1">
    <citation type="submission" date="2017-05" db="UniProtKB">
        <authorList>
            <consortium name="EnsemblMetazoa"/>
        </authorList>
    </citation>
    <scope>IDENTIFICATION</scope>
</reference>
<sequence>MASLDAEKAYKAEVRVTGTRGFGDTSLSGSFSRGNPEELLSSLGADISNYRGSKTSQELSSLRAAIQEKIEEADQEIKAKVARGESQIVTKKLTDQLQEQRKEFESLKEQENKKGMEGEGSVQESQADSFTSDPTVNNDGDTLAQEALQVDQSGLNIREQQATEIRELEKDIGDLHDISKHINVMIVDQGSQIDRIELHTEKAAHRTEKGTANTTTAVVLKRQNNTLLIALLVAGGGVLLFIIIVIIILAVVLTRND</sequence>
<evidence type="ECO:0000313" key="5">
    <source>
        <dbReference type="EnsemblMetazoa" id="Aqu2.1.18686_001"/>
    </source>
</evidence>
<dbReference type="SUPFAM" id="SSF47661">
    <property type="entry name" value="t-snare proteins"/>
    <property type="match status" value="1"/>
</dbReference>
<dbReference type="GO" id="GO:0006906">
    <property type="term" value="P:vesicle fusion"/>
    <property type="evidence" value="ECO:0007669"/>
    <property type="project" value="TreeGrafter"/>
</dbReference>
<dbReference type="GO" id="GO:0000149">
    <property type="term" value="F:SNARE binding"/>
    <property type="evidence" value="ECO:0007669"/>
    <property type="project" value="TreeGrafter"/>
</dbReference>